<dbReference type="InterPro" id="IPR018087">
    <property type="entry name" value="Glyco_hydro_5_CS"/>
</dbReference>
<protein>
    <recommendedName>
        <fullName evidence="5">CBM6 domain-containing protein</fullName>
    </recommendedName>
</protein>
<dbReference type="EMBL" id="BSOH01000037">
    <property type="protein sequence ID" value="GLR19874.1"/>
    <property type="molecule type" value="Genomic_DNA"/>
</dbReference>
<dbReference type="GO" id="GO:0009986">
    <property type="term" value="C:cell surface"/>
    <property type="evidence" value="ECO:0007669"/>
    <property type="project" value="TreeGrafter"/>
</dbReference>
<dbReference type="SMART" id="SM00606">
    <property type="entry name" value="CBD_IV"/>
    <property type="match status" value="1"/>
</dbReference>
<dbReference type="Proteomes" id="UP001156666">
    <property type="component" value="Unassembled WGS sequence"/>
</dbReference>
<dbReference type="SUPFAM" id="SSF51445">
    <property type="entry name" value="(Trans)glycosidases"/>
    <property type="match status" value="1"/>
</dbReference>
<reference evidence="6" key="2">
    <citation type="submission" date="2023-01" db="EMBL/GenBank/DDBJ databases">
        <title>Draft genome sequence of Portibacter lacus strain NBRC 108769.</title>
        <authorList>
            <person name="Sun Q."/>
            <person name="Mori K."/>
        </authorList>
    </citation>
    <scope>NUCLEOTIDE SEQUENCE</scope>
    <source>
        <strain evidence="6">NBRC 108769</strain>
    </source>
</reference>
<feature type="chain" id="PRO_5041459272" description="CBM6 domain-containing protein" evidence="4">
    <location>
        <begin position="22"/>
        <end position="667"/>
    </location>
</feature>
<dbReference type="PROSITE" id="PS00659">
    <property type="entry name" value="GLYCOSYL_HYDROL_F5"/>
    <property type="match status" value="1"/>
</dbReference>
<dbReference type="PANTHER" id="PTHR31297:SF17">
    <property type="entry name" value="ENDOGLUCANASE"/>
    <property type="match status" value="1"/>
</dbReference>
<keyword evidence="7" id="KW-1185">Reference proteome</keyword>
<dbReference type="InterPro" id="IPR013783">
    <property type="entry name" value="Ig-like_fold"/>
</dbReference>
<dbReference type="InterPro" id="IPR026444">
    <property type="entry name" value="Secre_tail"/>
</dbReference>
<evidence type="ECO:0000256" key="3">
    <source>
        <dbReference type="ARBA" id="ARBA00023295"/>
    </source>
</evidence>
<gene>
    <name evidence="6" type="ORF">GCM10007940_44900</name>
</gene>
<dbReference type="SUPFAM" id="SSF49785">
    <property type="entry name" value="Galactose-binding domain-like"/>
    <property type="match status" value="1"/>
</dbReference>
<dbReference type="Pfam" id="PF00150">
    <property type="entry name" value="Cellulase"/>
    <property type="match status" value="1"/>
</dbReference>
<dbReference type="InterPro" id="IPR005084">
    <property type="entry name" value="CBM6"/>
</dbReference>
<feature type="domain" description="CBM6" evidence="5">
    <location>
        <begin position="452"/>
        <end position="576"/>
    </location>
</feature>
<dbReference type="RefSeq" id="WP_235293401.1">
    <property type="nucleotide sequence ID" value="NZ_BSOH01000037.1"/>
</dbReference>
<reference evidence="6" key="1">
    <citation type="journal article" date="2014" name="Int. J. Syst. Evol. Microbiol.">
        <title>Complete genome sequence of Corynebacterium casei LMG S-19264T (=DSM 44701T), isolated from a smear-ripened cheese.</title>
        <authorList>
            <consortium name="US DOE Joint Genome Institute (JGI-PGF)"/>
            <person name="Walter F."/>
            <person name="Albersmeier A."/>
            <person name="Kalinowski J."/>
            <person name="Ruckert C."/>
        </authorList>
    </citation>
    <scope>NUCLEOTIDE SEQUENCE</scope>
    <source>
        <strain evidence="6">NBRC 108769</strain>
    </source>
</reference>
<evidence type="ECO:0000256" key="2">
    <source>
        <dbReference type="ARBA" id="ARBA00022801"/>
    </source>
</evidence>
<evidence type="ECO:0000313" key="7">
    <source>
        <dbReference type="Proteomes" id="UP001156666"/>
    </source>
</evidence>
<dbReference type="GO" id="GO:0008422">
    <property type="term" value="F:beta-glucosidase activity"/>
    <property type="evidence" value="ECO:0007669"/>
    <property type="project" value="TreeGrafter"/>
</dbReference>
<dbReference type="Pfam" id="PF03422">
    <property type="entry name" value="CBM_6"/>
    <property type="match status" value="1"/>
</dbReference>
<dbReference type="PANTHER" id="PTHR31297">
    <property type="entry name" value="GLUCAN ENDO-1,6-BETA-GLUCOSIDASE B"/>
    <property type="match status" value="1"/>
</dbReference>
<dbReference type="Pfam" id="PF18962">
    <property type="entry name" value="Por_Secre_tail"/>
    <property type="match status" value="1"/>
</dbReference>
<keyword evidence="1 4" id="KW-0732">Signal</keyword>
<dbReference type="PROSITE" id="PS51175">
    <property type="entry name" value="CBM6"/>
    <property type="match status" value="1"/>
</dbReference>
<dbReference type="InterPro" id="IPR050386">
    <property type="entry name" value="Glycosyl_hydrolase_5"/>
</dbReference>
<dbReference type="Gene3D" id="3.20.20.80">
    <property type="entry name" value="Glycosidases"/>
    <property type="match status" value="1"/>
</dbReference>
<evidence type="ECO:0000256" key="1">
    <source>
        <dbReference type="ARBA" id="ARBA00022729"/>
    </source>
</evidence>
<accession>A0AA37WHS6</accession>
<feature type="signal peptide" evidence="4">
    <location>
        <begin position="1"/>
        <end position="21"/>
    </location>
</feature>
<dbReference type="InterPro" id="IPR017853">
    <property type="entry name" value="GH"/>
</dbReference>
<dbReference type="GO" id="GO:0005576">
    <property type="term" value="C:extracellular region"/>
    <property type="evidence" value="ECO:0007669"/>
    <property type="project" value="TreeGrafter"/>
</dbReference>
<evidence type="ECO:0000313" key="6">
    <source>
        <dbReference type="EMBL" id="GLR19874.1"/>
    </source>
</evidence>
<dbReference type="GO" id="GO:0009251">
    <property type="term" value="P:glucan catabolic process"/>
    <property type="evidence" value="ECO:0007669"/>
    <property type="project" value="TreeGrafter"/>
</dbReference>
<dbReference type="InterPro" id="IPR006584">
    <property type="entry name" value="Cellulose-bd_IV"/>
</dbReference>
<proteinExistence type="predicted"/>
<keyword evidence="2" id="KW-0378">Hydrolase</keyword>
<dbReference type="CDD" id="cd04080">
    <property type="entry name" value="CBM6_cellulase-like"/>
    <property type="match status" value="1"/>
</dbReference>
<sequence length="667" mass="75291">MTKFSFLFTILSILFIPILSAQLTPEEAVAGMGRGINLGNTLEPPTESAWNNGPAQESYFDAYLEAGFTNIRIPVRWDKHTANNAPFEVDESWMDRVEQVIDWGLDRGFYITMNGHHEDWLKTNYDNTTLRDRYEAIWVQIAERFKDKSDHLLFEIINEPNGMTVAQVDDLNERILAIIRATNPTRIVIYGGNMYANAEQLFTAKIPDDDYIVGYYHAYDPWQFSGEGMGTWGSTFDYQQVTNKYQSVKEWSDANGIPIHHSEFGAVHTCDFNSRMRIYAHNVEQCIINGIAFSVWDDGGDFGVLNRRDNSWPEVKDILVHYHEDSPNQIFSTLQQDETTNEPAIKIEWNNRASNNGAFIVERFNADSNSFDQIAELPADATSYLDEEVDRATTYTYRMYTTRADGTILHGYPTRIWISDMVQSSFNETPIAIPGVLEVEEYDNGGEGLAYHDTDAANISAGFRLDEGVDIGSYGSGYILGYVAQGEWIEYTVDVAEAGTYTVNAETASEIADGNFSITFDKNNATVDFTTPKTGGWVNFQEITANDVIDLEAGKQTMRLMINNFNAFNLDHLTFNLQSVNVIDLEATQAGFHIYPNPAKNSLNVKLAAEFEKNSQLLLFNVTGEKIGVFEINGNFEAIDISQIPSGIYFLHLINDDVNLVHRLLIR</sequence>
<dbReference type="InterPro" id="IPR008979">
    <property type="entry name" value="Galactose-bd-like_sf"/>
</dbReference>
<dbReference type="InterPro" id="IPR001547">
    <property type="entry name" value="Glyco_hydro_5"/>
</dbReference>
<dbReference type="Gene3D" id="2.60.40.10">
    <property type="entry name" value="Immunoglobulins"/>
    <property type="match status" value="1"/>
</dbReference>
<dbReference type="GO" id="GO:0030246">
    <property type="term" value="F:carbohydrate binding"/>
    <property type="evidence" value="ECO:0007669"/>
    <property type="project" value="InterPro"/>
</dbReference>
<evidence type="ECO:0000259" key="5">
    <source>
        <dbReference type="PROSITE" id="PS51175"/>
    </source>
</evidence>
<keyword evidence="3" id="KW-0326">Glycosidase</keyword>
<comment type="caution">
    <text evidence="6">The sequence shown here is derived from an EMBL/GenBank/DDBJ whole genome shotgun (WGS) entry which is preliminary data.</text>
</comment>
<dbReference type="AlphaFoldDB" id="A0AA37WHS6"/>
<evidence type="ECO:0000256" key="4">
    <source>
        <dbReference type="SAM" id="SignalP"/>
    </source>
</evidence>
<dbReference type="Gene3D" id="2.60.120.260">
    <property type="entry name" value="Galactose-binding domain-like"/>
    <property type="match status" value="1"/>
</dbReference>
<dbReference type="NCBIfam" id="TIGR04183">
    <property type="entry name" value="Por_Secre_tail"/>
    <property type="match status" value="1"/>
</dbReference>
<organism evidence="6 7">
    <name type="scientific">Portibacter lacus</name>
    <dbReference type="NCBI Taxonomy" id="1099794"/>
    <lineage>
        <taxon>Bacteria</taxon>
        <taxon>Pseudomonadati</taxon>
        <taxon>Bacteroidota</taxon>
        <taxon>Saprospiria</taxon>
        <taxon>Saprospirales</taxon>
        <taxon>Haliscomenobacteraceae</taxon>
        <taxon>Portibacter</taxon>
    </lineage>
</organism>
<name>A0AA37WHS6_9BACT</name>